<keyword evidence="4 5" id="KW-0732">Signal</keyword>
<dbReference type="EMBL" id="DXDX01000218">
    <property type="protein sequence ID" value="HIY22660.1"/>
    <property type="molecule type" value="Genomic_DNA"/>
</dbReference>
<dbReference type="PANTHER" id="PTHR30290">
    <property type="entry name" value="PERIPLASMIC BINDING COMPONENT OF ABC TRANSPORTER"/>
    <property type="match status" value="1"/>
</dbReference>
<protein>
    <recommendedName>
        <fullName evidence="6">Solute-binding protein family 5 domain-containing protein</fullName>
    </recommendedName>
</protein>
<evidence type="ECO:0000256" key="1">
    <source>
        <dbReference type="ARBA" id="ARBA00004196"/>
    </source>
</evidence>
<evidence type="ECO:0000256" key="5">
    <source>
        <dbReference type="SAM" id="SignalP"/>
    </source>
</evidence>
<evidence type="ECO:0000259" key="6">
    <source>
        <dbReference type="Pfam" id="PF00496"/>
    </source>
</evidence>
<evidence type="ECO:0000256" key="4">
    <source>
        <dbReference type="ARBA" id="ARBA00022729"/>
    </source>
</evidence>
<dbReference type="Proteomes" id="UP000823868">
    <property type="component" value="Unassembled WGS sequence"/>
</dbReference>
<dbReference type="GO" id="GO:0030313">
    <property type="term" value="C:cell envelope"/>
    <property type="evidence" value="ECO:0007669"/>
    <property type="project" value="UniProtKB-SubCell"/>
</dbReference>
<accession>A0A9D1YAS1</accession>
<sequence length="642" mass="72387">MKRRLRIWALSLATAMVLTACGGSKPSSSGGGEGEPIKDLVTWEASGVRELENFFILNTEQAKDLNVLCNAYSALLEVDHQGKLVPAIATEWGTDDGGLTWTFKLRDDVTWVDVNGEYKADCTSQDWVTALEWVLNFHKNSANNTSMPTALIKGAQEYYDYTKNLSAEEAMALDATNEKFVELVGIEAPDETTLIYHCTKNAPYFDTLCTSACLYPVSAAEIEEKGVENMVGMNNQTMWYNGAYTITSYIQNNEKVLTKNPAYWDKEASLFDTVTVRMIADTNTDDQLYQTGEVDHCDLSEATLRTIWDDENNQYHDQLVEKLPTKYSYQIHLNYAKNNEDGTPDTNWNTAVANENFRQSLYYGLDLTGYWSRTNFIYPTHCENLAYTMKGLLYFSDGTDYVDKVVEQLGYSTKNEGTTSQRLDTTKAAEYRDKAIEELTAKGVTFPVEIDYYILSGNQAAVDSATVLKEAFEAIGDNYVTLNVKTYVSSQNQEVVAPSLHSFIISGWGADYGDPENFIGQELYGVDSAYYSMNYSNINKATDPDLIATYKEFTELGLKASQIYENTDERYQAYVDAEVFMLQHALVIPAQYEVFWQLSKINDYTKMNAMYGAQNYTYKNWETSTTPYTTEQYEGFASGANA</sequence>
<dbReference type="GO" id="GO:0042597">
    <property type="term" value="C:periplasmic space"/>
    <property type="evidence" value="ECO:0007669"/>
    <property type="project" value="UniProtKB-ARBA"/>
</dbReference>
<evidence type="ECO:0000313" key="8">
    <source>
        <dbReference type="Proteomes" id="UP000823868"/>
    </source>
</evidence>
<dbReference type="AlphaFoldDB" id="A0A9D1YAS1"/>
<dbReference type="Pfam" id="PF00496">
    <property type="entry name" value="SBP_bac_5"/>
    <property type="match status" value="1"/>
</dbReference>
<comment type="subcellular location">
    <subcellularLocation>
        <location evidence="1">Cell envelope</location>
    </subcellularLocation>
</comment>
<evidence type="ECO:0000313" key="7">
    <source>
        <dbReference type="EMBL" id="HIY22660.1"/>
    </source>
</evidence>
<reference evidence="7" key="1">
    <citation type="journal article" date="2021" name="PeerJ">
        <title>Extensive microbial diversity within the chicken gut microbiome revealed by metagenomics and culture.</title>
        <authorList>
            <person name="Gilroy R."/>
            <person name="Ravi A."/>
            <person name="Getino M."/>
            <person name="Pursley I."/>
            <person name="Horton D.L."/>
            <person name="Alikhan N.F."/>
            <person name="Baker D."/>
            <person name="Gharbi K."/>
            <person name="Hall N."/>
            <person name="Watson M."/>
            <person name="Adriaenssens E.M."/>
            <person name="Foster-Nyarko E."/>
            <person name="Jarju S."/>
            <person name="Secka A."/>
            <person name="Antonio M."/>
            <person name="Oren A."/>
            <person name="Chaudhuri R.R."/>
            <person name="La Ragione R."/>
            <person name="Hildebrand F."/>
            <person name="Pallen M.J."/>
        </authorList>
    </citation>
    <scope>NUCLEOTIDE SEQUENCE</scope>
    <source>
        <strain evidence="7">ChiBcec16_6824</strain>
    </source>
</reference>
<dbReference type="InterPro" id="IPR000914">
    <property type="entry name" value="SBP_5_dom"/>
</dbReference>
<dbReference type="Gene3D" id="3.40.190.10">
    <property type="entry name" value="Periplasmic binding protein-like II"/>
    <property type="match status" value="1"/>
</dbReference>
<dbReference type="InterPro" id="IPR039424">
    <property type="entry name" value="SBP_5"/>
</dbReference>
<organism evidence="7 8">
    <name type="scientific">Candidatus Flavonifractor merdigallinarum</name>
    <dbReference type="NCBI Taxonomy" id="2838589"/>
    <lineage>
        <taxon>Bacteria</taxon>
        <taxon>Bacillati</taxon>
        <taxon>Bacillota</taxon>
        <taxon>Clostridia</taxon>
        <taxon>Eubacteriales</taxon>
        <taxon>Oscillospiraceae</taxon>
        <taxon>Flavonifractor</taxon>
    </lineage>
</organism>
<dbReference type="PIRSF" id="PIRSF002741">
    <property type="entry name" value="MppA"/>
    <property type="match status" value="1"/>
</dbReference>
<keyword evidence="3" id="KW-0813">Transport</keyword>
<comment type="caution">
    <text evidence="7">The sequence shown here is derived from an EMBL/GenBank/DDBJ whole genome shotgun (WGS) entry which is preliminary data.</text>
</comment>
<feature type="chain" id="PRO_5039637287" description="Solute-binding protein family 5 domain-containing protein" evidence="5">
    <location>
        <begin position="21"/>
        <end position="642"/>
    </location>
</feature>
<dbReference type="GO" id="GO:0043190">
    <property type="term" value="C:ATP-binding cassette (ABC) transporter complex"/>
    <property type="evidence" value="ECO:0007669"/>
    <property type="project" value="InterPro"/>
</dbReference>
<dbReference type="SUPFAM" id="SSF53850">
    <property type="entry name" value="Periplasmic binding protein-like II"/>
    <property type="match status" value="1"/>
</dbReference>
<dbReference type="GO" id="GO:0015833">
    <property type="term" value="P:peptide transport"/>
    <property type="evidence" value="ECO:0007669"/>
    <property type="project" value="TreeGrafter"/>
</dbReference>
<evidence type="ECO:0000256" key="3">
    <source>
        <dbReference type="ARBA" id="ARBA00022448"/>
    </source>
</evidence>
<dbReference type="InterPro" id="IPR030678">
    <property type="entry name" value="Peptide/Ni-bd"/>
</dbReference>
<dbReference type="Gene3D" id="3.10.105.10">
    <property type="entry name" value="Dipeptide-binding Protein, Domain 3"/>
    <property type="match status" value="1"/>
</dbReference>
<dbReference type="PROSITE" id="PS51257">
    <property type="entry name" value="PROKAR_LIPOPROTEIN"/>
    <property type="match status" value="1"/>
</dbReference>
<proteinExistence type="inferred from homology"/>
<evidence type="ECO:0000256" key="2">
    <source>
        <dbReference type="ARBA" id="ARBA00005695"/>
    </source>
</evidence>
<gene>
    <name evidence="7" type="ORF">H9841_12275</name>
</gene>
<name>A0A9D1YAS1_9FIRM</name>
<comment type="similarity">
    <text evidence="2">Belongs to the bacterial solute-binding protein 5 family.</text>
</comment>
<dbReference type="GO" id="GO:1904680">
    <property type="term" value="F:peptide transmembrane transporter activity"/>
    <property type="evidence" value="ECO:0007669"/>
    <property type="project" value="TreeGrafter"/>
</dbReference>
<reference evidence="7" key="2">
    <citation type="submission" date="2021-04" db="EMBL/GenBank/DDBJ databases">
        <authorList>
            <person name="Gilroy R."/>
        </authorList>
    </citation>
    <scope>NUCLEOTIDE SEQUENCE</scope>
    <source>
        <strain evidence="7">ChiBcec16_6824</strain>
    </source>
</reference>
<feature type="signal peptide" evidence="5">
    <location>
        <begin position="1"/>
        <end position="20"/>
    </location>
</feature>
<dbReference type="PANTHER" id="PTHR30290:SF10">
    <property type="entry name" value="PERIPLASMIC OLIGOPEPTIDE-BINDING PROTEIN-RELATED"/>
    <property type="match status" value="1"/>
</dbReference>
<feature type="domain" description="Solute-binding protein family 5" evidence="6">
    <location>
        <begin position="83"/>
        <end position="521"/>
    </location>
</feature>